<dbReference type="Pfam" id="PF13524">
    <property type="entry name" value="Glyco_trans_1_2"/>
    <property type="match status" value="1"/>
</dbReference>
<sequence>MFRRPRTHERGRAPAWSTATARKALWHLRHGGVPQLRTFLRRRRVLGDQPRGAGRMTRRGLTFDRWVLPERPPARTVRVGVILDDFSRLAFGYEWEQVLLEPSSWREQLDGLDLLFVESAWHGNGGAWRYHLTGPSAPRPALVELVAACRERGIPTVFWNKEDPVHFEDFVATAALFDHVRTTDVGRLDAYRTLLGHDRVGVLPFGAQPAIHNPVRTHGGGPGRDVAFAGTWFAHRYPERREQAHMLLGGAVDASPWMAAGLEIFSRFRGQGDRYEFPEPYAAYVVGSLDYAQMLTAYRDYKAFLNVNSVVDSPSMCARRIFEITACGTPVVTAPSAATGEFFGGDEVFAVATRAEATDTLRALVRSPALRDRAVHLGQRRIWREHTYGARAQRVLHDVGLASSAEVPRPRVTALVSTRRPHRLDDVLRTVGGQEGLAVQLALLTHGFDVDDEADLRVRAKEAGVEELVLLRADADVPLGGCLNRLVDAADGDVVAKLDDDDLYGPQYLSDQLYALDYSGADVVGKQAHYMYLEGHDVTLLRFADREHRFTDFVMGPTIVARRDTAAAVRFADTSTGEDTAFLRGVVAAGARVYSADRFNFVQVRSGGGRHTWTVTDASLLAGGEVTCYGRADRHVLL</sequence>
<evidence type="ECO:0000313" key="3">
    <source>
        <dbReference type="Proteomes" id="UP001501138"/>
    </source>
</evidence>
<evidence type="ECO:0000313" key="2">
    <source>
        <dbReference type="EMBL" id="GAA1731048.1"/>
    </source>
</evidence>
<dbReference type="CDD" id="cd00761">
    <property type="entry name" value="Glyco_tranf_GTA_type"/>
    <property type="match status" value="1"/>
</dbReference>
<dbReference type="Gene3D" id="3.40.50.2000">
    <property type="entry name" value="Glycogen Phosphorylase B"/>
    <property type="match status" value="1"/>
</dbReference>
<keyword evidence="3" id="KW-1185">Reference proteome</keyword>
<name>A0ABP4VLP6_9MICO</name>
<reference evidence="3" key="1">
    <citation type="journal article" date="2019" name="Int. J. Syst. Evol. Microbiol.">
        <title>The Global Catalogue of Microorganisms (GCM) 10K type strain sequencing project: providing services to taxonomists for standard genome sequencing and annotation.</title>
        <authorList>
            <consortium name="The Broad Institute Genomics Platform"/>
            <consortium name="The Broad Institute Genome Sequencing Center for Infectious Disease"/>
            <person name="Wu L."/>
            <person name="Ma J."/>
        </authorList>
    </citation>
    <scope>NUCLEOTIDE SEQUENCE [LARGE SCALE GENOMIC DNA]</scope>
    <source>
        <strain evidence="3">JCM 15589</strain>
    </source>
</reference>
<protein>
    <submittedName>
        <fullName evidence="2">Glycosyltransferase</fullName>
    </submittedName>
</protein>
<dbReference type="RefSeq" id="WP_344249084.1">
    <property type="nucleotide sequence ID" value="NZ_BAAAPM010000005.1"/>
</dbReference>
<organism evidence="2 3">
    <name type="scientific">Isoptericola hypogeus</name>
    <dbReference type="NCBI Taxonomy" id="300179"/>
    <lineage>
        <taxon>Bacteria</taxon>
        <taxon>Bacillati</taxon>
        <taxon>Actinomycetota</taxon>
        <taxon>Actinomycetes</taxon>
        <taxon>Micrococcales</taxon>
        <taxon>Promicromonosporaceae</taxon>
        <taxon>Isoptericola</taxon>
    </lineage>
</organism>
<accession>A0ABP4VLP6</accession>
<dbReference type="Gene3D" id="3.90.550.10">
    <property type="entry name" value="Spore Coat Polysaccharide Biosynthesis Protein SpsA, Chain A"/>
    <property type="match status" value="1"/>
</dbReference>
<evidence type="ECO:0000259" key="1">
    <source>
        <dbReference type="Pfam" id="PF13524"/>
    </source>
</evidence>
<proteinExistence type="predicted"/>
<gene>
    <name evidence="2" type="ORF">GCM10009809_28220</name>
</gene>
<dbReference type="InterPro" id="IPR029044">
    <property type="entry name" value="Nucleotide-diphossugar_trans"/>
</dbReference>
<dbReference type="SUPFAM" id="SSF53448">
    <property type="entry name" value="Nucleotide-diphospho-sugar transferases"/>
    <property type="match status" value="1"/>
</dbReference>
<dbReference type="Proteomes" id="UP001501138">
    <property type="component" value="Unassembled WGS sequence"/>
</dbReference>
<feature type="domain" description="Spore protein YkvP/CgeB glycosyl transferase-like" evidence="1">
    <location>
        <begin position="267"/>
        <end position="396"/>
    </location>
</feature>
<dbReference type="EMBL" id="BAAAPM010000005">
    <property type="protein sequence ID" value="GAA1731048.1"/>
    <property type="molecule type" value="Genomic_DNA"/>
</dbReference>
<dbReference type="InterPro" id="IPR055259">
    <property type="entry name" value="YkvP/CgeB_Glyco_trans-like"/>
</dbReference>
<comment type="caution">
    <text evidence="2">The sequence shown here is derived from an EMBL/GenBank/DDBJ whole genome shotgun (WGS) entry which is preliminary data.</text>
</comment>
<dbReference type="SUPFAM" id="SSF53756">
    <property type="entry name" value="UDP-Glycosyltransferase/glycogen phosphorylase"/>
    <property type="match status" value="1"/>
</dbReference>